<feature type="chain" id="PRO_5007882229" evidence="1">
    <location>
        <begin position="24"/>
        <end position="392"/>
    </location>
</feature>
<dbReference type="Proteomes" id="UP000076532">
    <property type="component" value="Unassembled WGS sequence"/>
</dbReference>
<feature type="signal peptide" evidence="1">
    <location>
        <begin position="1"/>
        <end position="23"/>
    </location>
</feature>
<gene>
    <name evidence="2" type="ORF">FIBSPDRAFT_881086</name>
</gene>
<name>A0A166X9Y4_9AGAM</name>
<keyword evidence="3" id="KW-1185">Reference proteome</keyword>
<dbReference type="EMBL" id="KV417480">
    <property type="protein sequence ID" value="KZP34570.1"/>
    <property type="molecule type" value="Genomic_DNA"/>
</dbReference>
<accession>A0A166X9Y4</accession>
<dbReference type="AlphaFoldDB" id="A0A166X9Y4"/>
<evidence type="ECO:0000313" key="2">
    <source>
        <dbReference type="EMBL" id="KZP34570.1"/>
    </source>
</evidence>
<proteinExistence type="predicted"/>
<evidence type="ECO:0000313" key="3">
    <source>
        <dbReference type="Proteomes" id="UP000076532"/>
    </source>
</evidence>
<reference evidence="2 3" key="1">
    <citation type="journal article" date="2016" name="Mol. Biol. Evol.">
        <title>Comparative Genomics of Early-Diverging Mushroom-Forming Fungi Provides Insights into the Origins of Lignocellulose Decay Capabilities.</title>
        <authorList>
            <person name="Nagy L.G."/>
            <person name="Riley R."/>
            <person name="Tritt A."/>
            <person name="Adam C."/>
            <person name="Daum C."/>
            <person name="Floudas D."/>
            <person name="Sun H."/>
            <person name="Yadav J.S."/>
            <person name="Pangilinan J."/>
            <person name="Larsson K.H."/>
            <person name="Matsuura K."/>
            <person name="Barry K."/>
            <person name="Labutti K."/>
            <person name="Kuo R."/>
            <person name="Ohm R.A."/>
            <person name="Bhattacharya S.S."/>
            <person name="Shirouzu T."/>
            <person name="Yoshinaga Y."/>
            <person name="Martin F.M."/>
            <person name="Grigoriev I.V."/>
            <person name="Hibbett D.S."/>
        </authorList>
    </citation>
    <scope>NUCLEOTIDE SEQUENCE [LARGE SCALE GENOMIC DNA]</scope>
    <source>
        <strain evidence="2 3">CBS 109695</strain>
    </source>
</reference>
<protein>
    <submittedName>
        <fullName evidence="2">Uncharacterized protein</fullName>
    </submittedName>
</protein>
<sequence>MQAKHYFILVMFIVFIFEKYLPGRNLACYMEYPDLSVNAWHNVRELQTFCNLHHPGLLSQLWPTGQTVILKVTHCVAPLVNRATVCIDAAAWGVKCDTSKCRSMHVVEEWHPIPLQDVNPTNQQVYNSPLPATCLPVNLADHTLTDNEVSGNSWDDKGTKSVNTKDMEMELTTAKFYDKMRASVDGAYSIAEQIMFDNWYTPASLGSKLHEEHNDFDQVWQSVLHTFLQDTVDMGGFPYRVDSNEKPGEGGASLWVGLEDGTIGKVVLVGVGDHGHPTKGAHVSQSFNSMVDALQQVAVGEGIHFSESHLAKIDYPCFWVCVGEVECNLKTAGDDEVFRVVWELGSVREDFTVGVRELELDHMQVVFADGSREDLPGMWECKLGGMDRDFVI</sequence>
<keyword evidence="1" id="KW-0732">Signal</keyword>
<organism evidence="2 3">
    <name type="scientific">Athelia psychrophila</name>
    <dbReference type="NCBI Taxonomy" id="1759441"/>
    <lineage>
        <taxon>Eukaryota</taxon>
        <taxon>Fungi</taxon>
        <taxon>Dikarya</taxon>
        <taxon>Basidiomycota</taxon>
        <taxon>Agaricomycotina</taxon>
        <taxon>Agaricomycetes</taxon>
        <taxon>Agaricomycetidae</taxon>
        <taxon>Atheliales</taxon>
        <taxon>Atheliaceae</taxon>
        <taxon>Athelia</taxon>
    </lineage>
</organism>
<evidence type="ECO:0000256" key="1">
    <source>
        <dbReference type="SAM" id="SignalP"/>
    </source>
</evidence>